<dbReference type="EMBL" id="JACHHY010000019">
    <property type="protein sequence ID" value="MBB5019673.1"/>
    <property type="molecule type" value="Genomic_DNA"/>
</dbReference>
<sequence length="254" mass="28558">MFKALRIIFLLFILVNVALATLLTKWRTTDWKQPLRVVVYPINADGSEASRRYMADLSDDTFAPIGVFMQLEADRHQLQQAEPIRIRLGPPVADLPPSQPTTPSMLANMAWSLKMRWWAWRHDKVNGGKPDIRLFVLYHDPEQHATLPHSAGLEKGLIGVVNVFADRSMAGSNNMVIAHEMLHTVGATDKYGADGLPSYPDGYAESDRTPRFPQQHAEIMAGRIPLSEQRATIPESLAEVEIGPATAREIRWRE</sequence>
<reference evidence="1 2" key="1">
    <citation type="submission" date="2020-08" db="EMBL/GenBank/DDBJ databases">
        <title>Genomic Encyclopedia of Type Strains, Phase IV (KMG-IV): sequencing the most valuable type-strain genomes for metagenomic binning, comparative biology and taxonomic classification.</title>
        <authorList>
            <person name="Goeker M."/>
        </authorList>
    </citation>
    <scope>NUCLEOTIDE SEQUENCE [LARGE SCALE GENOMIC DNA]</scope>
    <source>
        <strain evidence="1 2">DSM 27165</strain>
    </source>
</reference>
<dbReference type="Proteomes" id="UP000575898">
    <property type="component" value="Unassembled WGS sequence"/>
</dbReference>
<proteinExistence type="predicted"/>
<keyword evidence="2" id="KW-1185">Reference proteome</keyword>
<organism evidence="1 2">
    <name type="scientific">Chitinivorax tropicus</name>
    <dbReference type="NCBI Taxonomy" id="714531"/>
    <lineage>
        <taxon>Bacteria</taxon>
        <taxon>Pseudomonadati</taxon>
        <taxon>Pseudomonadota</taxon>
        <taxon>Betaproteobacteria</taxon>
        <taxon>Chitinivorax</taxon>
    </lineage>
</organism>
<protein>
    <submittedName>
        <fullName evidence="1">Uncharacterized protein</fullName>
    </submittedName>
</protein>
<dbReference type="RefSeq" id="WP_184040919.1">
    <property type="nucleotide sequence ID" value="NZ_JACHHY010000019.1"/>
</dbReference>
<evidence type="ECO:0000313" key="1">
    <source>
        <dbReference type="EMBL" id="MBB5019673.1"/>
    </source>
</evidence>
<evidence type="ECO:0000313" key="2">
    <source>
        <dbReference type="Proteomes" id="UP000575898"/>
    </source>
</evidence>
<comment type="caution">
    <text evidence="1">The sequence shown here is derived from an EMBL/GenBank/DDBJ whole genome shotgun (WGS) entry which is preliminary data.</text>
</comment>
<dbReference type="AlphaFoldDB" id="A0A840MTQ3"/>
<name>A0A840MTQ3_9PROT</name>
<accession>A0A840MTQ3</accession>
<gene>
    <name evidence="1" type="ORF">HNQ59_002981</name>
</gene>